<keyword evidence="8" id="KW-1185">Reference proteome</keyword>
<evidence type="ECO:0000256" key="3">
    <source>
        <dbReference type="ARBA" id="ARBA00022679"/>
    </source>
</evidence>
<dbReference type="EC" id="2.3.2.27" evidence="5"/>
<dbReference type="InterPro" id="IPR013083">
    <property type="entry name" value="Znf_RING/FYVE/PHD"/>
</dbReference>
<comment type="catalytic activity">
    <reaction evidence="1 5">
        <text>S-ubiquitinyl-[E2 ubiquitin-conjugating enzyme]-L-cysteine + [acceptor protein]-L-lysine = [E2 ubiquitin-conjugating enzyme]-L-cysteine + N(6)-ubiquitinyl-[acceptor protein]-L-lysine.</text>
        <dbReference type="EC" id="2.3.2.27"/>
    </reaction>
</comment>
<dbReference type="SMART" id="SM00504">
    <property type="entry name" value="Ubox"/>
    <property type="match status" value="1"/>
</dbReference>
<evidence type="ECO:0000256" key="5">
    <source>
        <dbReference type="RuleBase" id="RU369093"/>
    </source>
</evidence>
<sequence>MEEIDVPPFFLCPISLQIMKDPVTVPTGITYDRESIEKWLFSGKNNTCPVTKQVISDCDLTPNLTLMRLIQAWCTLNASHGIERIPTPKPPISKAQIAKLIKDATKSPQQLITCLKKLRSLATMNDTNKRSMEAAGAVEFLASIVNDLSSLSFEESTSDGDGIVVITPSDEALSILYSLQLSESGLKILIGKNGEIIQSLTNVLQNGNYESRAYAVLLLKSIFEVADPMQLINLRTQLFVEIVQVLIDQISHQASKAALKLLISLCPWGRNRIRAVEANAVSVLIDLLLDSTEKRACEMALTVLDLLCQCAEGRAELLRHGAGLAVVSKKILRVSQVASEKAVRILVSVSKFSATSGVLQEMLQIGVVAKLCLVLQVDCGRKTKDKAREVLKMHARVWKNSPCVPPNLLSFYPD</sequence>
<feature type="domain" description="U-box" evidence="6">
    <location>
        <begin position="5"/>
        <end position="80"/>
    </location>
</feature>
<dbReference type="InterPro" id="IPR058678">
    <property type="entry name" value="ARM_PUB"/>
</dbReference>
<evidence type="ECO:0000256" key="2">
    <source>
        <dbReference type="ARBA" id="ARBA00004906"/>
    </source>
</evidence>
<keyword evidence="4 5" id="KW-0833">Ubl conjugation pathway</keyword>
<dbReference type="SUPFAM" id="SSF57850">
    <property type="entry name" value="RING/U-box"/>
    <property type="match status" value="1"/>
</dbReference>
<dbReference type="Gene3D" id="1.25.10.10">
    <property type="entry name" value="Leucine-rich Repeat Variant"/>
    <property type="match status" value="1"/>
</dbReference>
<comment type="caution">
    <text evidence="7">The sequence shown here is derived from an EMBL/GenBank/DDBJ whole genome shotgun (WGS) entry which is preliminary data.</text>
</comment>
<dbReference type="Pfam" id="PF25598">
    <property type="entry name" value="ARM_PUB"/>
    <property type="match status" value="1"/>
</dbReference>
<dbReference type="InterPro" id="IPR011989">
    <property type="entry name" value="ARM-like"/>
</dbReference>
<dbReference type="Proteomes" id="UP001174677">
    <property type="component" value="Chromosome 3"/>
</dbReference>
<dbReference type="PANTHER" id="PTHR22849:SF132">
    <property type="entry name" value="E3 UBIQUITIN-PROTEIN LIGASE PUB23"/>
    <property type="match status" value="1"/>
</dbReference>
<evidence type="ECO:0000256" key="4">
    <source>
        <dbReference type="ARBA" id="ARBA00022786"/>
    </source>
</evidence>
<evidence type="ECO:0000313" key="8">
    <source>
        <dbReference type="Proteomes" id="UP001174677"/>
    </source>
</evidence>
<proteinExistence type="predicted"/>
<comment type="function">
    <text evidence="5">Functions as an E3 ubiquitin ligase.</text>
</comment>
<dbReference type="PROSITE" id="PS51698">
    <property type="entry name" value="U_BOX"/>
    <property type="match status" value="1"/>
</dbReference>
<dbReference type="InterPro" id="IPR003613">
    <property type="entry name" value="Ubox_domain"/>
</dbReference>
<evidence type="ECO:0000259" key="6">
    <source>
        <dbReference type="PROSITE" id="PS51698"/>
    </source>
</evidence>
<dbReference type="InterPro" id="IPR016024">
    <property type="entry name" value="ARM-type_fold"/>
</dbReference>
<name>A0ABQ9N051_HEVBR</name>
<comment type="pathway">
    <text evidence="2 5">Protein modification; protein ubiquitination.</text>
</comment>
<reference evidence="7" key="1">
    <citation type="journal article" date="2023" name="Plant Biotechnol. J.">
        <title>Chromosome-level wild Hevea brasiliensis genome provides new tools for genomic-assisted breeding and valuable loci to elevate rubber yield.</title>
        <authorList>
            <person name="Cheng H."/>
            <person name="Song X."/>
            <person name="Hu Y."/>
            <person name="Wu T."/>
            <person name="Yang Q."/>
            <person name="An Z."/>
            <person name="Feng S."/>
            <person name="Deng Z."/>
            <person name="Wu W."/>
            <person name="Zeng X."/>
            <person name="Tu M."/>
            <person name="Wang X."/>
            <person name="Huang H."/>
        </authorList>
    </citation>
    <scope>NUCLEOTIDE SEQUENCE</scope>
    <source>
        <strain evidence="7">MT/VB/25A 57/8</strain>
    </source>
</reference>
<keyword evidence="3 5" id="KW-0808">Transferase</keyword>
<dbReference type="SUPFAM" id="SSF48371">
    <property type="entry name" value="ARM repeat"/>
    <property type="match status" value="1"/>
</dbReference>
<gene>
    <name evidence="7" type="ORF">P3X46_004284</name>
</gene>
<protein>
    <recommendedName>
        <fullName evidence="5 6">U-box domain-containing protein</fullName>
        <ecNumber evidence="5">2.3.2.27</ecNumber>
    </recommendedName>
    <alternativeName>
        <fullName evidence="5">RING-type E3 ubiquitin transferase PUB</fullName>
    </alternativeName>
</protein>
<evidence type="ECO:0000313" key="7">
    <source>
        <dbReference type="EMBL" id="KAJ9184570.1"/>
    </source>
</evidence>
<accession>A0ABQ9N051</accession>
<organism evidence="7 8">
    <name type="scientific">Hevea brasiliensis</name>
    <name type="common">Para rubber tree</name>
    <name type="synonym">Siphonia brasiliensis</name>
    <dbReference type="NCBI Taxonomy" id="3981"/>
    <lineage>
        <taxon>Eukaryota</taxon>
        <taxon>Viridiplantae</taxon>
        <taxon>Streptophyta</taxon>
        <taxon>Embryophyta</taxon>
        <taxon>Tracheophyta</taxon>
        <taxon>Spermatophyta</taxon>
        <taxon>Magnoliopsida</taxon>
        <taxon>eudicotyledons</taxon>
        <taxon>Gunneridae</taxon>
        <taxon>Pentapetalae</taxon>
        <taxon>rosids</taxon>
        <taxon>fabids</taxon>
        <taxon>Malpighiales</taxon>
        <taxon>Euphorbiaceae</taxon>
        <taxon>Crotonoideae</taxon>
        <taxon>Micrandreae</taxon>
        <taxon>Hevea</taxon>
    </lineage>
</organism>
<dbReference type="CDD" id="cd16664">
    <property type="entry name" value="RING-Ubox_PUB"/>
    <property type="match status" value="1"/>
</dbReference>
<dbReference type="Gene3D" id="3.30.40.10">
    <property type="entry name" value="Zinc/RING finger domain, C3HC4 (zinc finger)"/>
    <property type="match status" value="1"/>
</dbReference>
<dbReference type="InterPro" id="IPR045185">
    <property type="entry name" value="PUB22/23/24-like"/>
</dbReference>
<dbReference type="Pfam" id="PF04564">
    <property type="entry name" value="U-box"/>
    <property type="match status" value="1"/>
</dbReference>
<dbReference type="PANTHER" id="PTHR22849">
    <property type="entry name" value="WDSAM1 PROTEIN"/>
    <property type="match status" value="1"/>
</dbReference>
<evidence type="ECO:0000256" key="1">
    <source>
        <dbReference type="ARBA" id="ARBA00000900"/>
    </source>
</evidence>
<dbReference type="InterPro" id="IPR045210">
    <property type="entry name" value="RING-Ubox_PUB"/>
</dbReference>
<dbReference type="EMBL" id="JARPOI010000003">
    <property type="protein sequence ID" value="KAJ9184570.1"/>
    <property type="molecule type" value="Genomic_DNA"/>
</dbReference>